<keyword evidence="1" id="KW-0805">Transcription regulation</keyword>
<dbReference type="InterPro" id="IPR049445">
    <property type="entry name" value="TetR_SbtR-like_C"/>
</dbReference>
<sequence length="196" mass="20992">MADTPHTGKPLRADARRNRERVLAAAEEVFAEGGPAASTEEVARRAGVAIGTVFRHFPTKEELVQAVFAQRVRQLVDEAETLSTADDAGAAFFAFFVRLTELSIAKHAFADVLAGAGIDVGAIGRTHPQETSHLRAAVSTLLTRAQRAGAVREDVRTPEVLTVMIGIARAAEQTPSDSQVLARVLDIVFDGLRPAR</sequence>
<evidence type="ECO:0000259" key="5">
    <source>
        <dbReference type="PROSITE" id="PS50977"/>
    </source>
</evidence>
<dbReference type="SUPFAM" id="SSF48498">
    <property type="entry name" value="Tetracyclin repressor-like, C-terminal domain"/>
    <property type="match status" value="1"/>
</dbReference>
<keyword evidence="2 4" id="KW-0238">DNA-binding</keyword>
<evidence type="ECO:0000256" key="3">
    <source>
        <dbReference type="ARBA" id="ARBA00023163"/>
    </source>
</evidence>
<dbReference type="Pfam" id="PF00440">
    <property type="entry name" value="TetR_N"/>
    <property type="match status" value="1"/>
</dbReference>
<evidence type="ECO:0000256" key="1">
    <source>
        <dbReference type="ARBA" id="ARBA00023015"/>
    </source>
</evidence>
<feature type="domain" description="HTH tetR-type" evidence="5">
    <location>
        <begin position="16"/>
        <end position="75"/>
    </location>
</feature>
<organism evidence="6 7">
    <name type="scientific">Micromonospora andamanensis</name>
    <dbReference type="NCBI Taxonomy" id="1287068"/>
    <lineage>
        <taxon>Bacteria</taxon>
        <taxon>Bacillati</taxon>
        <taxon>Actinomycetota</taxon>
        <taxon>Actinomycetes</taxon>
        <taxon>Micromonosporales</taxon>
        <taxon>Micromonosporaceae</taxon>
        <taxon>Micromonospora</taxon>
    </lineage>
</organism>
<dbReference type="Gene3D" id="1.10.357.10">
    <property type="entry name" value="Tetracycline Repressor, domain 2"/>
    <property type="match status" value="1"/>
</dbReference>
<dbReference type="Pfam" id="PF21597">
    <property type="entry name" value="TetR_C_43"/>
    <property type="match status" value="1"/>
</dbReference>
<dbReference type="InterPro" id="IPR023772">
    <property type="entry name" value="DNA-bd_HTH_TetR-type_CS"/>
</dbReference>
<dbReference type="PROSITE" id="PS01081">
    <property type="entry name" value="HTH_TETR_1"/>
    <property type="match status" value="1"/>
</dbReference>
<proteinExistence type="predicted"/>
<reference evidence="6 7" key="1">
    <citation type="submission" date="2021-01" db="EMBL/GenBank/DDBJ databases">
        <title>Whole genome shotgun sequence of Verrucosispora andamanensis NBRC 109075.</title>
        <authorList>
            <person name="Komaki H."/>
            <person name="Tamura T."/>
        </authorList>
    </citation>
    <scope>NUCLEOTIDE SEQUENCE [LARGE SCALE GENOMIC DNA]</scope>
    <source>
        <strain evidence="6 7">NBRC 109075</strain>
    </source>
</reference>
<keyword evidence="3" id="KW-0804">Transcription</keyword>
<keyword evidence="7" id="KW-1185">Reference proteome</keyword>
<gene>
    <name evidence="6" type="ORF">Van01_24060</name>
</gene>
<dbReference type="InterPro" id="IPR036271">
    <property type="entry name" value="Tet_transcr_reg_TetR-rel_C_sf"/>
</dbReference>
<comment type="caution">
    <text evidence="6">The sequence shown here is derived from an EMBL/GenBank/DDBJ whole genome shotgun (WGS) entry which is preliminary data.</text>
</comment>
<dbReference type="SUPFAM" id="SSF46689">
    <property type="entry name" value="Homeodomain-like"/>
    <property type="match status" value="1"/>
</dbReference>
<dbReference type="InterPro" id="IPR050109">
    <property type="entry name" value="HTH-type_TetR-like_transc_reg"/>
</dbReference>
<dbReference type="Proteomes" id="UP000647017">
    <property type="component" value="Unassembled WGS sequence"/>
</dbReference>
<feature type="DNA-binding region" description="H-T-H motif" evidence="4">
    <location>
        <begin position="38"/>
        <end position="57"/>
    </location>
</feature>
<evidence type="ECO:0000313" key="6">
    <source>
        <dbReference type="EMBL" id="GIJ09192.1"/>
    </source>
</evidence>
<dbReference type="PROSITE" id="PS50977">
    <property type="entry name" value="HTH_TETR_2"/>
    <property type="match status" value="1"/>
</dbReference>
<dbReference type="PRINTS" id="PR00455">
    <property type="entry name" value="HTHTETR"/>
</dbReference>
<evidence type="ECO:0000256" key="2">
    <source>
        <dbReference type="ARBA" id="ARBA00023125"/>
    </source>
</evidence>
<dbReference type="PANTHER" id="PTHR30055:SF234">
    <property type="entry name" value="HTH-TYPE TRANSCRIPTIONAL REGULATOR BETI"/>
    <property type="match status" value="1"/>
</dbReference>
<evidence type="ECO:0000256" key="4">
    <source>
        <dbReference type="PROSITE-ProRule" id="PRU00335"/>
    </source>
</evidence>
<evidence type="ECO:0000313" key="7">
    <source>
        <dbReference type="Proteomes" id="UP000647017"/>
    </source>
</evidence>
<dbReference type="InterPro" id="IPR001647">
    <property type="entry name" value="HTH_TetR"/>
</dbReference>
<dbReference type="InterPro" id="IPR009057">
    <property type="entry name" value="Homeodomain-like_sf"/>
</dbReference>
<name>A0ABQ4HU96_9ACTN</name>
<dbReference type="PANTHER" id="PTHR30055">
    <property type="entry name" value="HTH-TYPE TRANSCRIPTIONAL REGULATOR RUTR"/>
    <property type="match status" value="1"/>
</dbReference>
<accession>A0ABQ4HU96</accession>
<dbReference type="RefSeq" id="WP_204005855.1">
    <property type="nucleotide sequence ID" value="NZ_BOOZ01000011.1"/>
</dbReference>
<protein>
    <submittedName>
        <fullName evidence="6">TetR family transcriptional regulator</fullName>
    </submittedName>
</protein>
<dbReference type="EMBL" id="BOOZ01000011">
    <property type="protein sequence ID" value="GIJ09192.1"/>
    <property type="molecule type" value="Genomic_DNA"/>
</dbReference>